<dbReference type="InterPro" id="IPR036388">
    <property type="entry name" value="WH-like_DNA-bd_sf"/>
</dbReference>
<dbReference type="EMBL" id="CP013189">
    <property type="protein sequence ID" value="ALO45480.1"/>
    <property type="molecule type" value="Genomic_DNA"/>
</dbReference>
<dbReference type="PATRIC" id="fig|1249552.3.peg.810"/>
<organism evidence="5 6">
    <name type="scientific">Pseudohongiella spirulinae</name>
    <dbReference type="NCBI Taxonomy" id="1249552"/>
    <lineage>
        <taxon>Bacteria</taxon>
        <taxon>Pseudomonadati</taxon>
        <taxon>Pseudomonadota</taxon>
        <taxon>Gammaproteobacteria</taxon>
        <taxon>Pseudomonadales</taxon>
        <taxon>Pseudohongiellaceae</taxon>
        <taxon>Pseudohongiella</taxon>
    </lineage>
</organism>
<dbReference type="PANTHER" id="PTHR43132">
    <property type="entry name" value="ARSENICAL RESISTANCE OPERON REPRESSOR ARSR-RELATED"/>
    <property type="match status" value="1"/>
</dbReference>
<dbReference type="Gene3D" id="1.10.10.10">
    <property type="entry name" value="Winged helix-like DNA-binding domain superfamily/Winged helix DNA-binding domain"/>
    <property type="match status" value="1"/>
</dbReference>
<accession>A0A0S2KB17</accession>
<feature type="domain" description="HTH arsR-type" evidence="4">
    <location>
        <begin position="7"/>
        <end position="103"/>
    </location>
</feature>
<evidence type="ECO:0000313" key="6">
    <source>
        <dbReference type="Proteomes" id="UP000065641"/>
    </source>
</evidence>
<dbReference type="Proteomes" id="UP000065641">
    <property type="component" value="Chromosome"/>
</dbReference>
<dbReference type="CDD" id="cd00090">
    <property type="entry name" value="HTH_ARSR"/>
    <property type="match status" value="1"/>
</dbReference>
<keyword evidence="2" id="KW-0238">DNA-binding</keyword>
<dbReference type="GO" id="GO:0003677">
    <property type="term" value="F:DNA binding"/>
    <property type="evidence" value="ECO:0007669"/>
    <property type="project" value="UniProtKB-KW"/>
</dbReference>
<dbReference type="InterPro" id="IPR011991">
    <property type="entry name" value="ArsR-like_HTH"/>
</dbReference>
<name>A0A0S2KB17_9GAMM</name>
<evidence type="ECO:0000256" key="3">
    <source>
        <dbReference type="ARBA" id="ARBA00023163"/>
    </source>
</evidence>
<keyword evidence="6" id="KW-1185">Reference proteome</keyword>
<dbReference type="PRINTS" id="PR00778">
    <property type="entry name" value="HTHARSR"/>
</dbReference>
<keyword evidence="1" id="KW-0805">Transcription regulation</keyword>
<dbReference type="SMART" id="SM00418">
    <property type="entry name" value="HTH_ARSR"/>
    <property type="match status" value="1"/>
</dbReference>
<dbReference type="NCBIfam" id="NF033788">
    <property type="entry name" value="HTH_metalloreg"/>
    <property type="match status" value="1"/>
</dbReference>
<dbReference type="GO" id="GO:0003700">
    <property type="term" value="F:DNA-binding transcription factor activity"/>
    <property type="evidence" value="ECO:0007669"/>
    <property type="project" value="InterPro"/>
</dbReference>
<dbReference type="OrthoDB" id="9796124at2"/>
<gene>
    <name evidence="5" type="ORF">PS2015_804</name>
</gene>
<sequence length="114" mass="13030">MMEAIKLEDMRSNADKAVNLLRSLAHEDRLMLLCQLCQQEMCVGELEQALDIRQPSLSQQLGVLRRDGLVSTRRQGKHIYYRVKQGPALDLLQALHKVYCNPQSNQDSKLTGEH</sequence>
<dbReference type="InterPro" id="IPR001845">
    <property type="entry name" value="HTH_ArsR_DNA-bd_dom"/>
</dbReference>
<evidence type="ECO:0000256" key="2">
    <source>
        <dbReference type="ARBA" id="ARBA00023125"/>
    </source>
</evidence>
<evidence type="ECO:0000259" key="4">
    <source>
        <dbReference type="PROSITE" id="PS50987"/>
    </source>
</evidence>
<dbReference type="SUPFAM" id="SSF46785">
    <property type="entry name" value="Winged helix' DNA-binding domain"/>
    <property type="match status" value="1"/>
</dbReference>
<dbReference type="Pfam" id="PF01022">
    <property type="entry name" value="HTH_5"/>
    <property type="match status" value="1"/>
</dbReference>
<keyword evidence="3" id="KW-0804">Transcription</keyword>
<dbReference type="AlphaFoldDB" id="A0A0S2KB17"/>
<dbReference type="InterPro" id="IPR051011">
    <property type="entry name" value="Metal_resp_trans_reg"/>
</dbReference>
<protein>
    <submittedName>
        <fullName evidence="5">ArsR family transcriptional regulator</fullName>
    </submittedName>
</protein>
<dbReference type="PROSITE" id="PS50987">
    <property type="entry name" value="HTH_ARSR_2"/>
    <property type="match status" value="1"/>
</dbReference>
<evidence type="ECO:0000256" key="1">
    <source>
        <dbReference type="ARBA" id="ARBA00023015"/>
    </source>
</evidence>
<evidence type="ECO:0000313" key="5">
    <source>
        <dbReference type="EMBL" id="ALO45480.1"/>
    </source>
</evidence>
<proteinExistence type="predicted"/>
<dbReference type="PANTHER" id="PTHR43132:SF2">
    <property type="entry name" value="ARSENICAL RESISTANCE OPERON REPRESSOR ARSR-RELATED"/>
    <property type="match status" value="1"/>
</dbReference>
<dbReference type="KEGG" id="pspi:PS2015_804"/>
<dbReference type="RefSeq" id="WP_058021014.1">
    <property type="nucleotide sequence ID" value="NZ_CP013189.1"/>
</dbReference>
<reference evidence="5 6" key="1">
    <citation type="submission" date="2015-11" db="EMBL/GenBank/DDBJ databases">
        <authorList>
            <person name="Zhang Y."/>
            <person name="Guo Z."/>
        </authorList>
    </citation>
    <scope>NUCLEOTIDE SEQUENCE [LARGE SCALE GENOMIC DNA]</scope>
    <source>
        <strain evidence="5 6">KCTC 32221</strain>
    </source>
</reference>
<dbReference type="InterPro" id="IPR036390">
    <property type="entry name" value="WH_DNA-bd_sf"/>
</dbReference>
<dbReference type="STRING" id="1249552.PS2015_804"/>